<evidence type="ECO:0000313" key="8">
    <source>
        <dbReference type="Proteomes" id="UP000540079"/>
    </source>
</evidence>
<dbReference type="EMBL" id="JANJHC010000010">
    <property type="protein sequence ID" value="MDA5623081.1"/>
    <property type="molecule type" value="Genomic_DNA"/>
</dbReference>
<dbReference type="SUPFAM" id="SSF141488">
    <property type="entry name" value="YdhA-like"/>
    <property type="match status" value="1"/>
</dbReference>
<accession>A0A1E3XI08</accession>
<dbReference type="EMBL" id="PPVL01000008">
    <property type="protein sequence ID" value="NNI79527.1"/>
    <property type="molecule type" value="Genomic_DNA"/>
</dbReference>
<evidence type="ECO:0000256" key="2">
    <source>
        <dbReference type="ARBA" id="ARBA00023136"/>
    </source>
</evidence>
<reference evidence="7 8" key="1">
    <citation type="journal article" date="2018" name="Front. Microbiol.">
        <title>Genetic and Phylogenetic Characteristics of Pasteurella multocida Isolates From Different Host Species.</title>
        <authorList>
            <person name="Peng Z."/>
            <person name="Liang W."/>
            <person name="Wang F."/>
            <person name="Xu Z."/>
            <person name="Xie Z."/>
            <person name="Lian Z."/>
            <person name="Hua L."/>
            <person name="Zhou R."/>
            <person name="Chen H."/>
            <person name="Wu B."/>
        </authorList>
    </citation>
    <scope>NUCLEOTIDE SEQUENCE [LARGE SCALE GENOMIC DNA]</scope>
    <source>
        <strain evidence="7 8">HNA06</strain>
    </source>
</reference>
<dbReference type="Proteomes" id="UP001145481">
    <property type="component" value="Unassembled WGS sequence"/>
</dbReference>
<dbReference type="RefSeq" id="WP_014668649.1">
    <property type="nucleotide sequence ID" value="NZ_CP030096.1"/>
</dbReference>
<dbReference type="InterPro" id="IPR018660">
    <property type="entry name" value="MliC"/>
</dbReference>
<keyword evidence="2" id="KW-0472">Membrane</keyword>
<reference evidence="6" key="2">
    <citation type="submission" date="2022-07" db="EMBL/GenBank/DDBJ databases">
        <title>Genome-based characterization of novel serogroup A variants of Pasteurella multocida.</title>
        <authorList>
            <person name="Prajapati A."/>
            <person name="Yogisharadhya R."/>
            <person name="Mohanty N."/>
            <person name="Chanda M."/>
            <person name="Mendem S.K."/>
            <person name="Siddaramappa S."/>
            <person name="Shivachandra S.B."/>
        </authorList>
    </citation>
    <scope>NUCLEOTIDE SEQUENCE</scope>
    <source>
        <strain evidence="6">NIVEDIPm19</strain>
    </source>
</reference>
<evidence type="ECO:0000313" key="7">
    <source>
        <dbReference type="EMBL" id="NNI79527.1"/>
    </source>
</evidence>
<keyword evidence="1" id="KW-0732">Signal</keyword>
<evidence type="ECO:0000313" key="6">
    <source>
        <dbReference type="EMBL" id="MDA5623081.1"/>
    </source>
</evidence>
<evidence type="ECO:0000256" key="3">
    <source>
        <dbReference type="ARBA" id="ARBA00023139"/>
    </source>
</evidence>
<proteinExistence type="predicted"/>
<dbReference type="Pfam" id="PF09864">
    <property type="entry name" value="MliC"/>
    <property type="match status" value="1"/>
</dbReference>
<dbReference type="InterPro" id="IPR036328">
    <property type="entry name" value="MliC_sf"/>
</dbReference>
<dbReference type="PROSITE" id="PS51257">
    <property type="entry name" value="PROKAR_LIPOPROTEIN"/>
    <property type="match status" value="1"/>
</dbReference>
<evidence type="ECO:0000313" key="9">
    <source>
        <dbReference type="Proteomes" id="UP001145481"/>
    </source>
</evidence>
<evidence type="ECO:0000256" key="4">
    <source>
        <dbReference type="ARBA" id="ARBA00023288"/>
    </source>
</evidence>
<gene>
    <name evidence="7" type="ORF">C2800_08880</name>
    <name evidence="6" type="ORF">NM948_05925</name>
</gene>
<dbReference type="AlphaFoldDB" id="A0A1E3XI08"/>
<keyword evidence="3" id="KW-0564">Palmitate</keyword>
<protein>
    <submittedName>
        <fullName evidence="6">MliC family protein</fullName>
    </submittedName>
</protein>
<name>A0A1E3XI08_PASMD</name>
<comment type="caution">
    <text evidence="6">The sequence shown here is derived from an EMBL/GenBank/DDBJ whole genome shotgun (WGS) entry which is preliminary data.</text>
</comment>
<dbReference type="Proteomes" id="UP000540079">
    <property type="component" value="Unassembled WGS sequence"/>
</dbReference>
<organism evidence="6 9">
    <name type="scientific">Pasteurella multocida</name>
    <dbReference type="NCBI Taxonomy" id="747"/>
    <lineage>
        <taxon>Bacteria</taxon>
        <taxon>Pseudomonadati</taxon>
        <taxon>Pseudomonadota</taxon>
        <taxon>Gammaproteobacteria</taxon>
        <taxon>Pasteurellales</taxon>
        <taxon>Pasteurellaceae</taxon>
        <taxon>Pasteurella</taxon>
    </lineage>
</organism>
<sequence length="124" mass="13753">MHIIKTLISVGVAFSLSACLSLEGVEIAGLEGKSSDTLTKYRCENGYKASIKQRDNGVVSIAFNDGKDSYVSYLNHVPSASGTLYVNDKNTLKWHQKNNIAVFTYPDRHYAKTGQLMTTNCHKY</sequence>
<evidence type="ECO:0000259" key="5">
    <source>
        <dbReference type="Pfam" id="PF09864"/>
    </source>
</evidence>
<dbReference type="Gene3D" id="2.40.128.200">
    <property type="match status" value="1"/>
</dbReference>
<evidence type="ECO:0000256" key="1">
    <source>
        <dbReference type="ARBA" id="ARBA00022729"/>
    </source>
</evidence>
<feature type="domain" description="C-type lysozyme inhibitor" evidence="5">
    <location>
        <begin position="41"/>
        <end position="109"/>
    </location>
</feature>
<keyword evidence="4" id="KW-0449">Lipoprotein</keyword>